<evidence type="ECO:0000256" key="5">
    <source>
        <dbReference type="ARBA" id="ARBA00022884"/>
    </source>
</evidence>
<evidence type="ECO:0000256" key="1">
    <source>
        <dbReference type="ARBA" id="ARBA00002569"/>
    </source>
</evidence>
<evidence type="ECO:0000256" key="8">
    <source>
        <dbReference type="RuleBase" id="RU003660"/>
    </source>
</evidence>
<dbReference type="NCBIfam" id="NF001109">
    <property type="entry name" value="PRK00136.1"/>
    <property type="match status" value="1"/>
</dbReference>
<dbReference type="FunFam" id="3.30.1490.10:FF:000001">
    <property type="entry name" value="30S ribosomal protein S8"/>
    <property type="match status" value="1"/>
</dbReference>
<proteinExistence type="inferred from homology"/>
<dbReference type="Gene3D" id="3.30.1370.30">
    <property type="match status" value="1"/>
</dbReference>
<dbReference type="SUPFAM" id="SSF56047">
    <property type="entry name" value="Ribosomal protein S8"/>
    <property type="match status" value="1"/>
</dbReference>
<evidence type="ECO:0000256" key="4">
    <source>
        <dbReference type="ARBA" id="ARBA00022730"/>
    </source>
</evidence>
<dbReference type="InterPro" id="IPR047863">
    <property type="entry name" value="Ribosomal_uS8_CS"/>
</dbReference>
<keyword evidence="9" id="KW-0934">Plastid</keyword>
<geneLocation type="plastid" evidence="9"/>
<dbReference type="InterPro" id="IPR000630">
    <property type="entry name" value="Ribosomal_uS8"/>
</dbReference>
<comment type="function">
    <text evidence="1">One of the primary rRNA binding proteins, it binds directly to 16S rRNA central domain where it helps coordinate assembly of the platform of the 30S subunit.</text>
</comment>
<dbReference type="EMBL" id="MT859097">
    <property type="protein sequence ID" value="QQW50583.1"/>
    <property type="molecule type" value="Genomic_DNA"/>
</dbReference>
<dbReference type="PROSITE" id="PS00053">
    <property type="entry name" value="RIBOSOMAL_S8"/>
    <property type="match status" value="1"/>
</dbReference>
<evidence type="ECO:0000256" key="6">
    <source>
        <dbReference type="ARBA" id="ARBA00022980"/>
    </source>
</evidence>
<evidence type="ECO:0000256" key="7">
    <source>
        <dbReference type="ARBA" id="ARBA00023274"/>
    </source>
</evidence>
<evidence type="ECO:0000256" key="3">
    <source>
        <dbReference type="ARBA" id="ARBA00011458"/>
    </source>
</evidence>
<dbReference type="GO" id="GO:0003735">
    <property type="term" value="F:structural constituent of ribosome"/>
    <property type="evidence" value="ECO:0007669"/>
    <property type="project" value="InterPro"/>
</dbReference>
<dbReference type="PANTHER" id="PTHR11758">
    <property type="entry name" value="40S RIBOSOMAL PROTEIN S15A"/>
    <property type="match status" value="1"/>
</dbReference>
<comment type="subunit">
    <text evidence="3">Part of the 30S ribosomal subunit.</text>
</comment>
<comment type="similarity">
    <text evidence="2 8">Belongs to the universal ribosomal protein uS8 family.</text>
</comment>
<dbReference type="Pfam" id="PF00410">
    <property type="entry name" value="Ribosomal_S8"/>
    <property type="match status" value="1"/>
</dbReference>
<dbReference type="GeneID" id="67154541"/>
<organism evidence="9">
    <name type="scientific">Olisthodiscus luteus</name>
    <name type="common">Marine phytoflagellate</name>
    <dbReference type="NCBI Taxonomy" id="83000"/>
    <lineage>
        <taxon>Eukaryota</taxon>
        <taxon>Sar</taxon>
        <taxon>Stramenopiles</taxon>
        <taxon>Ochrophyta</taxon>
        <taxon>Olisthodiscophyceae</taxon>
        <taxon>Olisthodiscaceae</taxon>
        <taxon>Olisthodiscus</taxon>
    </lineage>
</organism>
<dbReference type="Gene3D" id="3.30.1490.10">
    <property type="match status" value="1"/>
</dbReference>
<dbReference type="InterPro" id="IPR035987">
    <property type="entry name" value="Ribosomal_uS8_sf"/>
</dbReference>
<keyword evidence="7 8" id="KW-0687">Ribonucleoprotein</keyword>
<dbReference type="GO" id="GO:0005737">
    <property type="term" value="C:cytoplasm"/>
    <property type="evidence" value="ECO:0007669"/>
    <property type="project" value="UniProtKB-ARBA"/>
</dbReference>
<dbReference type="FunFam" id="3.30.1370.30:FF:000002">
    <property type="entry name" value="30S ribosomal protein S8"/>
    <property type="match status" value="1"/>
</dbReference>
<evidence type="ECO:0000313" key="9">
    <source>
        <dbReference type="EMBL" id="QQW50583.1"/>
    </source>
</evidence>
<gene>
    <name evidence="9" type="primary">rps8</name>
</gene>
<dbReference type="HAMAP" id="MF_01302_B">
    <property type="entry name" value="Ribosomal_uS8_B"/>
    <property type="match status" value="1"/>
</dbReference>
<dbReference type="GO" id="GO:0005840">
    <property type="term" value="C:ribosome"/>
    <property type="evidence" value="ECO:0007669"/>
    <property type="project" value="UniProtKB-KW"/>
</dbReference>
<dbReference type="GO" id="GO:0006412">
    <property type="term" value="P:translation"/>
    <property type="evidence" value="ECO:0007669"/>
    <property type="project" value="InterPro"/>
</dbReference>
<dbReference type="GO" id="GO:0019843">
    <property type="term" value="F:rRNA binding"/>
    <property type="evidence" value="ECO:0007669"/>
    <property type="project" value="UniProtKB-KW"/>
</dbReference>
<dbReference type="AlphaFoldDB" id="A0A7U0KT19"/>
<keyword evidence="6 8" id="KW-0689">Ribosomal protein</keyword>
<evidence type="ECO:0000256" key="2">
    <source>
        <dbReference type="ARBA" id="ARBA00006471"/>
    </source>
</evidence>
<keyword evidence="4" id="KW-0699">rRNA-binding</keyword>
<dbReference type="GO" id="GO:1990904">
    <property type="term" value="C:ribonucleoprotein complex"/>
    <property type="evidence" value="ECO:0007669"/>
    <property type="project" value="UniProtKB-KW"/>
</dbReference>
<name>A0A7U0KT19_OLILU</name>
<dbReference type="RefSeq" id="YP_010152922.1">
    <property type="nucleotide sequence ID" value="NC_057170.1"/>
</dbReference>
<sequence>MFNDPISDMLTKIRNAIIVKHQIVEVPATKTTCTIASILKKEGLIKDFKEYKEDFRKVLLISLKYKKGTNESIISVLKRVSKPGLRIYSNYRNLPNILNNLGIILISTSKGIMTQSDAHKLKIGGELLCFIW</sequence>
<protein>
    <submittedName>
        <fullName evidence="9">Ribosomal protein S8</fullName>
    </submittedName>
</protein>
<reference evidence="9" key="1">
    <citation type="journal article" date="2021" name="J. Phycol.">
        <title>Olisthodiscus represents a new class of Ochrophyta.</title>
        <authorList>
            <person name="Barcyte D."/>
            <person name="Eikrem W."/>
            <person name="Engesmo A."/>
            <person name="Seoane S."/>
            <person name="Wohlmann J."/>
            <person name="Horak A."/>
            <person name="Yurchenko T."/>
            <person name="Elias M."/>
        </authorList>
    </citation>
    <scope>NUCLEOTIDE SEQUENCE</scope>
    <source>
        <strain evidence="9">K-0444</strain>
    </source>
</reference>
<accession>A0A7U0KT19</accession>
<keyword evidence="5" id="KW-0694">RNA-binding</keyword>